<name>A0A2T2P4L8_CORCC</name>
<reference evidence="3 4" key="1">
    <citation type="journal article" date="2018" name="Front. Microbiol.">
        <title>Genome-Wide Analysis of Corynespora cassiicola Leaf Fall Disease Putative Effectors.</title>
        <authorList>
            <person name="Lopez D."/>
            <person name="Ribeiro S."/>
            <person name="Label P."/>
            <person name="Fumanal B."/>
            <person name="Venisse J.S."/>
            <person name="Kohler A."/>
            <person name="de Oliveira R.R."/>
            <person name="Labutti K."/>
            <person name="Lipzen A."/>
            <person name="Lail K."/>
            <person name="Bauer D."/>
            <person name="Ohm R.A."/>
            <person name="Barry K.W."/>
            <person name="Spatafora J."/>
            <person name="Grigoriev I.V."/>
            <person name="Martin F.M."/>
            <person name="Pujade-Renaud V."/>
        </authorList>
    </citation>
    <scope>NUCLEOTIDE SEQUENCE [LARGE SCALE GENOMIC DNA]</scope>
    <source>
        <strain evidence="3 4">Philippines</strain>
    </source>
</reference>
<dbReference type="STRING" id="1448308.A0A2T2P4L8"/>
<keyword evidence="4" id="KW-1185">Reference proteome</keyword>
<dbReference type="OrthoDB" id="10250130at2759"/>
<evidence type="ECO:0000256" key="2">
    <source>
        <dbReference type="ARBA" id="ARBA00023004"/>
    </source>
</evidence>
<evidence type="ECO:0000256" key="1">
    <source>
        <dbReference type="ARBA" id="ARBA00022737"/>
    </source>
</evidence>
<keyword evidence="2" id="KW-0408">Iron</keyword>
<dbReference type="PANTHER" id="PTHR47435">
    <property type="entry name" value="KELCH REPEAT PROTEIN (AFU_ORTHOLOGUE AFUA_5G12780)"/>
    <property type="match status" value="1"/>
</dbReference>
<dbReference type="PANTHER" id="PTHR47435:SF4">
    <property type="entry name" value="KELCH REPEAT PROTEIN (AFU_ORTHOLOGUE AFUA_5G12780)"/>
    <property type="match status" value="1"/>
</dbReference>
<organism evidence="3 4">
    <name type="scientific">Corynespora cassiicola Philippines</name>
    <dbReference type="NCBI Taxonomy" id="1448308"/>
    <lineage>
        <taxon>Eukaryota</taxon>
        <taxon>Fungi</taxon>
        <taxon>Dikarya</taxon>
        <taxon>Ascomycota</taxon>
        <taxon>Pezizomycotina</taxon>
        <taxon>Dothideomycetes</taxon>
        <taxon>Pleosporomycetidae</taxon>
        <taxon>Pleosporales</taxon>
        <taxon>Corynesporascaceae</taxon>
        <taxon>Corynespora</taxon>
    </lineage>
</organism>
<dbReference type="SUPFAM" id="SSF117281">
    <property type="entry name" value="Kelch motif"/>
    <property type="match status" value="1"/>
</dbReference>
<gene>
    <name evidence="3" type="ORF">BS50DRAFT_570080</name>
</gene>
<dbReference type="GO" id="GO:0019760">
    <property type="term" value="P:glucosinolate metabolic process"/>
    <property type="evidence" value="ECO:0007669"/>
    <property type="project" value="UniProtKB-ARBA"/>
</dbReference>
<evidence type="ECO:0000313" key="3">
    <source>
        <dbReference type="EMBL" id="PSN72631.1"/>
    </source>
</evidence>
<proteinExistence type="predicted"/>
<keyword evidence="1" id="KW-0677">Repeat</keyword>
<dbReference type="InterPro" id="IPR015915">
    <property type="entry name" value="Kelch-typ_b-propeller"/>
</dbReference>
<dbReference type="EMBL" id="KZ678130">
    <property type="protein sequence ID" value="PSN72631.1"/>
    <property type="molecule type" value="Genomic_DNA"/>
</dbReference>
<protein>
    <submittedName>
        <fullName evidence="3">Galactose oxidase</fullName>
    </submittedName>
</protein>
<dbReference type="Gene3D" id="2.120.10.80">
    <property type="entry name" value="Kelch-type beta propeller"/>
    <property type="match status" value="2"/>
</dbReference>
<dbReference type="Proteomes" id="UP000240883">
    <property type="component" value="Unassembled WGS sequence"/>
</dbReference>
<dbReference type="AlphaFoldDB" id="A0A2T2P4L8"/>
<accession>A0A2T2P4L8</accession>
<sequence length="380" mass="40504">MTGQGGPGPLNALNDDLNKAAVPANWSSPPARISSSPAAIMPVIAGKLNGTWTRLLASERLRRSSQVLSVIDQKAYIFGGEILPRQPVDSQLDVISVGAGAANHETKSLNEAPSPRVGSASAVVNGKLVLFSGRGGTDMAPVEEKGAVWAWDPAQSAWSLVRPADASKPYPPARSYHTATSDGETSYFIHAGCPEKGRLSDLWKFDLSSKTWSQAADAPGPQRGGTSIAYSGGKLYRMNGFDGQTEVGGSIDVYDISSNTWSSETFQADGNSGPEPRSVCTLLPLRVRNKDKLMTLFGERDPSSLGHAGAGKMLGDVWLYDIAEKWWTHLQPSGDDGTPDPRGWFDADVLKAESGSDGVLVHGGLGENNERLTDVWHLSF</sequence>
<dbReference type="Pfam" id="PF24681">
    <property type="entry name" value="Kelch_KLHDC2_KLHL20_DRC7"/>
    <property type="match status" value="1"/>
</dbReference>
<evidence type="ECO:0000313" key="4">
    <source>
        <dbReference type="Proteomes" id="UP000240883"/>
    </source>
</evidence>